<dbReference type="HOGENOM" id="CLU_2764948_0_0_1"/>
<name>A0A0C9W5K5_SPHS4</name>
<dbReference type="OrthoDB" id="5362978at2759"/>
<keyword evidence="3" id="KW-1185">Reference proteome</keyword>
<gene>
    <name evidence="2" type="ORF">M422DRAFT_125911</name>
    <name evidence="1" type="ORF">M422DRAFT_144070</name>
</gene>
<protein>
    <submittedName>
        <fullName evidence="2">Unplaced genomic scaffold SPHSTscaffold_29, whole genome shotgun sequence</fullName>
    </submittedName>
</protein>
<feature type="non-terminal residue" evidence="2">
    <location>
        <position position="1"/>
    </location>
</feature>
<sequence>SRESTDCVICFEIFLQTTPVFILGLKAPSAIDFISTRAEADEQIRKRLGDLVSRCPMNTLHSVSVLGTSI</sequence>
<reference evidence="2 3" key="1">
    <citation type="submission" date="2014-06" db="EMBL/GenBank/DDBJ databases">
        <title>Evolutionary Origins and Diversification of the Mycorrhizal Mutualists.</title>
        <authorList>
            <consortium name="DOE Joint Genome Institute"/>
            <consortium name="Mycorrhizal Genomics Consortium"/>
            <person name="Kohler A."/>
            <person name="Kuo A."/>
            <person name="Nagy L.G."/>
            <person name="Floudas D."/>
            <person name="Copeland A."/>
            <person name="Barry K.W."/>
            <person name="Cichocki N."/>
            <person name="Veneault-Fourrey C."/>
            <person name="LaButti K."/>
            <person name="Lindquist E.A."/>
            <person name="Lipzen A."/>
            <person name="Lundell T."/>
            <person name="Morin E."/>
            <person name="Murat C."/>
            <person name="Riley R."/>
            <person name="Ohm R."/>
            <person name="Sun H."/>
            <person name="Tunlid A."/>
            <person name="Henrissat B."/>
            <person name="Grigoriev I.V."/>
            <person name="Hibbett D.S."/>
            <person name="Martin F."/>
        </authorList>
    </citation>
    <scope>NUCLEOTIDE SEQUENCE [LARGE SCALE GENOMIC DNA]</scope>
    <source>
        <strain evidence="2 3">SS14</strain>
    </source>
</reference>
<feature type="non-terminal residue" evidence="2">
    <location>
        <position position="70"/>
    </location>
</feature>
<organism evidence="2 3">
    <name type="scientific">Sphaerobolus stellatus (strain SS14)</name>
    <dbReference type="NCBI Taxonomy" id="990650"/>
    <lineage>
        <taxon>Eukaryota</taxon>
        <taxon>Fungi</taxon>
        <taxon>Dikarya</taxon>
        <taxon>Basidiomycota</taxon>
        <taxon>Agaricomycotina</taxon>
        <taxon>Agaricomycetes</taxon>
        <taxon>Phallomycetidae</taxon>
        <taxon>Geastrales</taxon>
        <taxon>Sphaerobolaceae</taxon>
        <taxon>Sphaerobolus</taxon>
    </lineage>
</organism>
<evidence type="ECO:0000313" key="3">
    <source>
        <dbReference type="Proteomes" id="UP000054279"/>
    </source>
</evidence>
<accession>A0A0C9W5K5</accession>
<dbReference type="EMBL" id="KN837129">
    <property type="protein sequence ID" value="KIJ42558.1"/>
    <property type="molecule type" value="Genomic_DNA"/>
</dbReference>
<dbReference type="AlphaFoldDB" id="A0A0C9W5K5"/>
<dbReference type="Proteomes" id="UP000054279">
    <property type="component" value="Unassembled WGS sequence"/>
</dbReference>
<dbReference type="EMBL" id="KN837104">
    <property type="protein sequence ID" value="KIJ47073.1"/>
    <property type="molecule type" value="Genomic_DNA"/>
</dbReference>
<proteinExistence type="predicted"/>
<evidence type="ECO:0000313" key="2">
    <source>
        <dbReference type="EMBL" id="KIJ47073.1"/>
    </source>
</evidence>
<evidence type="ECO:0000313" key="1">
    <source>
        <dbReference type="EMBL" id="KIJ42558.1"/>
    </source>
</evidence>